<protein>
    <submittedName>
        <fullName evidence="1">Uncharacterized protein</fullName>
    </submittedName>
</protein>
<organism evidence="1 2">
    <name type="scientific">Nesidiocoris tenuis</name>
    <dbReference type="NCBI Taxonomy" id="355587"/>
    <lineage>
        <taxon>Eukaryota</taxon>
        <taxon>Metazoa</taxon>
        <taxon>Ecdysozoa</taxon>
        <taxon>Arthropoda</taxon>
        <taxon>Hexapoda</taxon>
        <taxon>Insecta</taxon>
        <taxon>Pterygota</taxon>
        <taxon>Neoptera</taxon>
        <taxon>Paraneoptera</taxon>
        <taxon>Hemiptera</taxon>
        <taxon>Heteroptera</taxon>
        <taxon>Panheteroptera</taxon>
        <taxon>Cimicomorpha</taxon>
        <taxon>Miridae</taxon>
        <taxon>Dicyphina</taxon>
        <taxon>Nesidiocoris</taxon>
    </lineage>
</organism>
<reference evidence="1 2" key="1">
    <citation type="submission" date="2020-02" db="EMBL/GenBank/DDBJ databases">
        <authorList>
            <person name="Ferguson B K."/>
        </authorList>
    </citation>
    <scope>NUCLEOTIDE SEQUENCE [LARGE SCALE GENOMIC DNA]</scope>
</reference>
<accession>A0A6H5GBF7</accession>
<evidence type="ECO:0000313" key="2">
    <source>
        <dbReference type="Proteomes" id="UP000479000"/>
    </source>
</evidence>
<gene>
    <name evidence="1" type="ORF">NTEN_LOCUS6009</name>
</gene>
<sequence length="1414" mass="155409">MESNKILLNSADETVPIHIRPERLLGSNNIDLSDQHRVGALQTTESSETVYSSNCTADYDQTLDPNEEDNLLRPDSFIFKLEDECCTENGRTGTGSGVSRFSEIVYPSESAEDDFPRDTQLVAKDQDIGSLEKGSDERECSTYADSLVDDVVGPGYDFGNSLPTPILSQEAHQDSDATSYEPKLLSIPPVVGAHRELGIEVDEPGISIINRMITQCDQIFSVLSTSSTNLQDNSSDHILGDDYGVPDNGRARDINFMVGSEWETKSTGQQSFIDHAVCPEFETNEEMTPELDESTVNDYEKMNAFSPELTEPTSVEKFCAEIEPSQDKWDLIDAPSDSIENVAKSFEPTDDYLDIISDEEFVKKVLIESILLKMNLENLKKEFAVPHVLHVGDHLEEKCEIDAECASKAFESESAQIEDLDPEHLASDPESKIAERQDLEIIPPEDIDFPPVPNDAIPGSLSSFLCSTTENNINDIPLQSGSSSSMKILADDLAASYSKYTSVSKFSQECATNYSMRSDSLINFLHDPYDDQLEKDRLGCGPTSSDIADPSLDGTAKALTDDTLDQVSFEGETLIESQSSEETKDSKVVAIDSSKTDQSILERDPSEDGLLSRDAISVAKSEEDTSKIVLELSESFKNLSIHSPSECSFEASRDESGPNVTAMPTDFVSEILGLPENNENMTTQSLFSDQDSPLNKPFIRSTSICNNFKCFPENSSTPIAKAINEGFIAENPSLLELSFLANSAPDQETMPANSSIAASCQQLGSVSNSCKSGYIRYERVTNDDEGECFLTIPPEIRSYAKDAIQVNNAGLDGEFASRLQTTGIPNDQSDPCPDVLRSIASVVDHEFDGIFSGYKPEFDASEDLASLSPAETGHQYDRNDSWKTPGSNSFPYKANSVSNAYNDSTYYSGTHDYFGNMIWPPSPVQLYENSNFNSSEREHLEECERTAHDNNLLGSLDLDLFGNDDTDHGPAMVLNNNNGEECVHQCAGPTAQMNWPAQNDANPESLPRAGEFFDQQGNGGFPKFGTTYFLQNSVASSYETTPPILGPTDFQAIGMVREAEGLRRGFSLSDDVDQQNHWAAPAPITRIAIPVPIATSNFPNNFVLADQQEIDFPGSNGRWNAEGFFLTLLITYLSYSEVCRRSQRDVGRGIFRGFIVFRGSGCAGGDNNCAFAGSFEPLTCDLCAHCNSAEDFLSDKIYQINSTFNLSLGFRLSLNLTGTGTGIGTGTGTGIATGTGTEQLIKFSNRPVKTERGEAAAAATRRIWGLDRESFHHHYPRTGELSSGRDREKWLHYRRGFRCPFSKACPNKWGVKLKRGMPIGGIECVQRNAISPDIGGFSIEFYVRLILCPRGRFYPRIRSSGRRGGRLCEAEKSPRIGIPWDQGGVIEKDREMDDCCKGVRASFTLARVGAVVHT</sequence>
<keyword evidence="2" id="KW-1185">Reference proteome</keyword>
<dbReference type="EMBL" id="CADCXU010009044">
    <property type="protein sequence ID" value="CAA9999752.1"/>
    <property type="molecule type" value="Genomic_DNA"/>
</dbReference>
<dbReference type="Proteomes" id="UP000479000">
    <property type="component" value="Unassembled WGS sequence"/>
</dbReference>
<evidence type="ECO:0000313" key="1">
    <source>
        <dbReference type="EMBL" id="CAA9999752.1"/>
    </source>
</evidence>
<name>A0A6H5GBF7_9HEMI</name>
<proteinExistence type="predicted"/>